<accession>A0A371G5M4</accession>
<organism evidence="2 3">
    <name type="scientific">Mucuna pruriens</name>
    <name type="common">Velvet bean</name>
    <name type="synonym">Dolichos pruriens</name>
    <dbReference type="NCBI Taxonomy" id="157652"/>
    <lineage>
        <taxon>Eukaryota</taxon>
        <taxon>Viridiplantae</taxon>
        <taxon>Streptophyta</taxon>
        <taxon>Embryophyta</taxon>
        <taxon>Tracheophyta</taxon>
        <taxon>Spermatophyta</taxon>
        <taxon>Magnoliopsida</taxon>
        <taxon>eudicotyledons</taxon>
        <taxon>Gunneridae</taxon>
        <taxon>Pentapetalae</taxon>
        <taxon>rosids</taxon>
        <taxon>fabids</taxon>
        <taxon>Fabales</taxon>
        <taxon>Fabaceae</taxon>
        <taxon>Papilionoideae</taxon>
        <taxon>50 kb inversion clade</taxon>
        <taxon>NPAAA clade</taxon>
        <taxon>indigoferoid/millettioid clade</taxon>
        <taxon>Phaseoleae</taxon>
        <taxon>Mucuna</taxon>
    </lineage>
</organism>
<evidence type="ECO:0000313" key="3">
    <source>
        <dbReference type="Proteomes" id="UP000257109"/>
    </source>
</evidence>
<keyword evidence="1" id="KW-0472">Membrane</keyword>
<protein>
    <submittedName>
        <fullName evidence="2">Uncharacterized protein</fullName>
    </submittedName>
</protein>
<evidence type="ECO:0000313" key="2">
    <source>
        <dbReference type="EMBL" id="RDX85643.1"/>
    </source>
</evidence>
<dbReference type="EMBL" id="QJKJ01006741">
    <property type="protein sequence ID" value="RDX85643.1"/>
    <property type="molecule type" value="Genomic_DNA"/>
</dbReference>
<reference evidence="2" key="1">
    <citation type="submission" date="2018-05" db="EMBL/GenBank/DDBJ databases">
        <title>Draft genome of Mucuna pruriens seed.</title>
        <authorList>
            <person name="Nnadi N.E."/>
            <person name="Vos R."/>
            <person name="Hasami M.H."/>
            <person name="Devisetty U.K."/>
            <person name="Aguiy J.C."/>
        </authorList>
    </citation>
    <scope>NUCLEOTIDE SEQUENCE [LARGE SCALE GENOMIC DNA]</scope>
    <source>
        <strain evidence="2">JCA_2017</strain>
    </source>
</reference>
<dbReference type="Proteomes" id="UP000257109">
    <property type="component" value="Unassembled WGS sequence"/>
</dbReference>
<keyword evidence="1" id="KW-1133">Transmembrane helix</keyword>
<gene>
    <name evidence="2" type="ORF">CR513_33142</name>
</gene>
<proteinExistence type="predicted"/>
<keyword evidence="3" id="KW-1185">Reference proteome</keyword>
<feature type="transmembrane region" description="Helical" evidence="1">
    <location>
        <begin position="94"/>
        <end position="112"/>
    </location>
</feature>
<evidence type="ECO:0000256" key="1">
    <source>
        <dbReference type="SAM" id="Phobius"/>
    </source>
</evidence>
<feature type="non-terminal residue" evidence="2">
    <location>
        <position position="1"/>
    </location>
</feature>
<name>A0A371G5M4_MUCPR</name>
<dbReference type="AlphaFoldDB" id="A0A371G5M4"/>
<keyword evidence="1" id="KW-0812">Transmembrane</keyword>
<dbReference type="OrthoDB" id="1709318at2759"/>
<comment type="caution">
    <text evidence="2">The sequence shown here is derived from an EMBL/GenBank/DDBJ whole genome shotgun (WGS) entry which is preliminary data.</text>
</comment>
<sequence length="176" mass="21387">MAKFMHFSSLKDKNHVMEFICDFGVIENIWEVNYIKFRVFIFKMKVEELDKLGYKGKPFIMTSKENKCFVSMILPTKGAQWFSKEETCMEVMKIKTQILIFLTLLIFVFFIIRERQKNIWSKNVHLHWLQHKMVEEKLTIQRNINKFVYFLNLVACHEMWKKAHIKNLEDYTFDLI</sequence>